<dbReference type="EMBL" id="KU896784">
    <property type="protein sequence ID" value="ARB50139.1"/>
    <property type="molecule type" value="Genomic_DNA"/>
</dbReference>
<dbReference type="GO" id="GO:0008137">
    <property type="term" value="F:NADH dehydrogenase (ubiquinone) activity"/>
    <property type="evidence" value="ECO:0007669"/>
    <property type="project" value="UniProtKB-EC"/>
</dbReference>
<evidence type="ECO:0000256" key="4">
    <source>
        <dbReference type="ARBA" id="ARBA00022692"/>
    </source>
</evidence>
<keyword evidence="5" id="KW-1278">Translocase</keyword>
<evidence type="ECO:0000256" key="3">
    <source>
        <dbReference type="ARBA" id="ARBA00016612"/>
    </source>
</evidence>
<evidence type="ECO:0000313" key="12">
    <source>
        <dbReference type="EMBL" id="ARB50139.1"/>
    </source>
</evidence>
<comment type="similarity">
    <text evidence="2">Belongs to the complex I subunit 4L family.</text>
</comment>
<evidence type="ECO:0000256" key="5">
    <source>
        <dbReference type="ARBA" id="ARBA00022967"/>
    </source>
</evidence>
<reference evidence="12" key="2">
    <citation type="journal article" date="2018" name="Mol. Phylogenet. Evol.">
        <title>Compositional heterogeneity in true bug mitochondrial phylogenomics.</title>
        <authorList>
            <person name="Liu Y."/>
            <person name="Song F."/>
            <person name="Jiang P."/>
            <person name="Wilson J.J."/>
            <person name="Cai W."/>
            <person name="Li H."/>
        </authorList>
    </citation>
    <scope>NUCLEOTIDE SEQUENCE</scope>
</reference>
<sequence>MKAILMMSSLLISYLCGFLVMFSMRNHLLLTLISIEFLMVIMFLSLFIYLLIFGYEMYFIVLFLVMMVCEGSLGLSILVSMVRSHGNDMINSLYMMLW</sequence>
<dbReference type="Pfam" id="PF00420">
    <property type="entry name" value="Oxidored_q2"/>
    <property type="match status" value="1"/>
</dbReference>
<accession>A0A343BT74</accession>
<gene>
    <name evidence="12" type="primary">ND4L</name>
</gene>
<protein>
    <recommendedName>
        <fullName evidence="3">NADH-ubiquinone oxidoreductase chain 4L</fullName>
    </recommendedName>
    <alternativeName>
        <fullName evidence="9">NADH dehydrogenase subunit 4L</fullName>
    </alternativeName>
</protein>
<organism evidence="12">
    <name type="scientific">Eteoneus sigillatus</name>
    <dbReference type="NCBI Taxonomy" id="1964414"/>
    <lineage>
        <taxon>Eukaryota</taxon>
        <taxon>Metazoa</taxon>
        <taxon>Ecdysozoa</taxon>
        <taxon>Arthropoda</taxon>
        <taxon>Hexapoda</taxon>
        <taxon>Insecta</taxon>
        <taxon>Pterygota</taxon>
        <taxon>Neoptera</taxon>
        <taxon>Paraneoptera</taxon>
        <taxon>Hemiptera</taxon>
        <taxon>Heteroptera</taxon>
        <taxon>Panheteroptera</taxon>
        <taxon>Cimicomorpha</taxon>
        <taxon>Tingidae</taxon>
        <taxon>Eteoneus</taxon>
    </lineage>
</organism>
<keyword evidence="7" id="KW-0520">NAD</keyword>
<comment type="subcellular location">
    <subcellularLocation>
        <location evidence="1">Membrane</location>
        <topology evidence="1">Multi-pass membrane protein</topology>
    </subcellularLocation>
</comment>
<evidence type="ECO:0000256" key="8">
    <source>
        <dbReference type="ARBA" id="ARBA00023136"/>
    </source>
</evidence>
<feature type="transmembrane region" description="Helical" evidence="11">
    <location>
        <begin position="6"/>
        <end position="22"/>
    </location>
</feature>
<dbReference type="InterPro" id="IPR039428">
    <property type="entry name" value="NUOK/Mnh_C1-like"/>
</dbReference>
<dbReference type="Gene3D" id="1.10.287.3510">
    <property type="match status" value="1"/>
</dbReference>
<evidence type="ECO:0000256" key="9">
    <source>
        <dbReference type="ARBA" id="ARBA00031586"/>
    </source>
</evidence>
<feature type="transmembrane region" description="Helical" evidence="11">
    <location>
        <begin position="29"/>
        <end position="52"/>
    </location>
</feature>
<keyword evidence="8 11" id="KW-0472">Membrane</keyword>
<evidence type="ECO:0000256" key="7">
    <source>
        <dbReference type="ARBA" id="ARBA00023027"/>
    </source>
</evidence>
<proteinExistence type="inferred from homology"/>
<evidence type="ECO:0000256" key="10">
    <source>
        <dbReference type="ARBA" id="ARBA00049551"/>
    </source>
</evidence>
<evidence type="ECO:0000256" key="11">
    <source>
        <dbReference type="SAM" id="Phobius"/>
    </source>
</evidence>
<geneLocation type="mitochondrion" evidence="12"/>
<evidence type="ECO:0000256" key="6">
    <source>
        <dbReference type="ARBA" id="ARBA00022989"/>
    </source>
</evidence>
<comment type="catalytic activity">
    <reaction evidence="10">
        <text>a ubiquinone + NADH + 5 H(+)(in) = a ubiquinol + NAD(+) + 4 H(+)(out)</text>
        <dbReference type="Rhea" id="RHEA:29091"/>
        <dbReference type="Rhea" id="RHEA-COMP:9565"/>
        <dbReference type="Rhea" id="RHEA-COMP:9566"/>
        <dbReference type="ChEBI" id="CHEBI:15378"/>
        <dbReference type="ChEBI" id="CHEBI:16389"/>
        <dbReference type="ChEBI" id="CHEBI:17976"/>
        <dbReference type="ChEBI" id="CHEBI:57540"/>
        <dbReference type="ChEBI" id="CHEBI:57945"/>
        <dbReference type="EC" id="7.1.1.2"/>
    </reaction>
</comment>
<name>A0A343BT74_9HEMI</name>
<keyword evidence="4 11" id="KW-0812">Transmembrane</keyword>
<evidence type="ECO:0000256" key="1">
    <source>
        <dbReference type="ARBA" id="ARBA00004141"/>
    </source>
</evidence>
<dbReference type="AlphaFoldDB" id="A0A343BT74"/>
<keyword evidence="12" id="KW-0496">Mitochondrion</keyword>
<keyword evidence="6 11" id="KW-1133">Transmembrane helix</keyword>
<dbReference type="GO" id="GO:0016020">
    <property type="term" value="C:membrane"/>
    <property type="evidence" value="ECO:0007669"/>
    <property type="project" value="UniProtKB-SubCell"/>
</dbReference>
<evidence type="ECO:0000256" key="2">
    <source>
        <dbReference type="ARBA" id="ARBA00010519"/>
    </source>
</evidence>
<feature type="transmembrane region" description="Helical" evidence="11">
    <location>
        <begin position="58"/>
        <end position="79"/>
    </location>
</feature>
<reference evidence="12" key="1">
    <citation type="submission" date="2016-03" db="EMBL/GenBank/DDBJ databases">
        <authorList>
            <person name="Sun W.-S."/>
            <person name="Lee J.-W."/>
        </authorList>
    </citation>
    <scope>NUCLEOTIDE SEQUENCE</scope>
</reference>